<evidence type="ECO:0000313" key="3">
    <source>
        <dbReference type="Proteomes" id="UP000239589"/>
    </source>
</evidence>
<proteinExistence type="predicted"/>
<comment type="caution">
    <text evidence="2">The sequence shown here is derived from an EMBL/GenBank/DDBJ whole genome shotgun (WGS) entry which is preliminary data.</text>
</comment>
<accession>A0A2S6CTQ4</accession>
<reference evidence="2 3" key="1">
    <citation type="submission" date="2018-02" db="EMBL/GenBank/DDBJ databases">
        <title>Discovery of a pederin family compound in a non-symbiotic bloom-forming cyanobacterium.</title>
        <authorList>
            <person name="Kust A."/>
            <person name="Mares J."/>
            <person name="Jokela J."/>
            <person name="Urajova P."/>
            <person name="Hajek J."/>
            <person name="Saurav K."/>
            <person name="Voracova K."/>
            <person name="Fewer D.P."/>
            <person name="Haapaniemi E."/>
            <person name="Permi P."/>
            <person name="Rehakova K."/>
            <person name="Sivonen K."/>
            <person name="Hrouzek P."/>
        </authorList>
    </citation>
    <scope>NUCLEOTIDE SEQUENCE [LARGE SCALE GENOMIC DNA]</scope>
    <source>
        <strain evidence="2 3">CHARLIE-1</strain>
    </source>
</reference>
<dbReference type="AlphaFoldDB" id="A0A2S6CTQ4"/>
<evidence type="ECO:0000313" key="2">
    <source>
        <dbReference type="EMBL" id="PPJ63158.1"/>
    </source>
</evidence>
<keyword evidence="3" id="KW-1185">Reference proteome</keyword>
<dbReference type="OrthoDB" id="3644774at2"/>
<name>A0A2S6CTQ4_9CYAN</name>
<dbReference type="Gene3D" id="2.120.10.30">
    <property type="entry name" value="TolB, C-terminal domain"/>
    <property type="match status" value="1"/>
</dbReference>
<protein>
    <recommendedName>
        <fullName evidence="4">NHL repeat-containing protein</fullName>
    </recommendedName>
</protein>
<keyword evidence="1" id="KW-0472">Membrane</keyword>
<evidence type="ECO:0008006" key="4">
    <source>
        <dbReference type="Google" id="ProtNLM"/>
    </source>
</evidence>
<dbReference type="InterPro" id="IPR011042">
    <property type="entry name" value="6-blade_b-propeller_TolB-like"/>
</dbReference>
<dbReference type="Proteomes" id="UP000239589">
    <property type="component" value="Unassembled WGS sequence"/>
</dbReference>
<dbReference type="EMBL" id="PGEM01000078">
    <property type="protein sequence ID" value="PPJ63158.1"/>
    <property type="molecule type" value="Genomic_DNA"/>
</dbReference>
<dbReference type="RefSeq" id="WP_104387962.1">
    <property type="nucleotide sequence ID" value="NZ_PGEM01000078.1"/>
</dbReference>
<feature type="transmembrane region" description="Helical" evidence="1">
    <location>
        <begin position="33"/>
        <end position="54"/>
    </location>
</feature>
<gene>
    <name evidence="2" type="ORF">CUN59_11455</name>
</gene>
<evidence type="ECO:0000256" key="1">
    <source>
        <dbReference type="SAM" id="Phobius"/>
    </source>
</evidence>
<sequence length="758" mass="85105">MNHKKLRNLSKIHHQLNSCINSLFRSKYGNKKIIFNVLLGITCGLTVTFAGMTMDLATTKISPTPAISPTPPTSSTSEISKNSEVNYITSWLGNTIGNGQLTVQNNIEAMYVQDDGTVYTNSVWDEAGREAAVYKDGQPILTLKDTHGWSRLGGKAITANSKYIYIAMSQGELDPTKKHYPQKGQIWYCVRRYDLTGKPAPFNKGNGWDKSMLITSQKHEVTGLATVDNKLFVSNAGENMIRVYNTENMEELNSFAIANPRQITIDKKGNLWVIQKRKGSKFSKIVNYSQIGQKLANDIIDIDEPSALAIDNRGRLLIADNGVNQQVVIYNINNQPVRVDTFGDKKGIFGGVPGEIKTTKLYGITGIGTDAAGNFYINNNGFKNSGTDLRKFSPSGQVQWQLLGLIFVDNADTDPHTDGVNLFTKQEQYVMDYSKPAGKQWTYQAYTLNPFKYSQDPRLHTSPDATFVRRIQGKPFLFLTDMYGSFLQIYRFQPKTDGNIAIPAGMFVGTNEGGKSISGNWPPDQPAQGEWIWRDINGNGAFEENEYDISKDYPYMGGWWVDSKGDIWKTLRTQDGIRRYPFQGIDAKGNPIYTYSSMEKIKTPAIFTDLRRIEYFPETDTMYLSGFTTEHPAVTDQAKVVGSEIVRFDNWSQGNRTPKWRTVIPYDTTGKQQIATAAMSVAGDYVFAVTFKTAEVYVYKATTGELVKKMSPGKEVGEESGWVDIPYGIRAFRRANGQYLVFVEENWKGKVLVYQFTM</sequence>
<keyword evidence="1" id="KW-1133">Transmembrane helix</keyword>
<organism evidence="2 3">
    <name type="scientific">Cuspidothrix issatschenkoi CHARLIE-1</name>
    <dbReference type="NCBI Taxonomy" id="2052836"/>
    <lineage>
        <taxon>Bacteria</taxon>
        <taxon>Bacillati</taxon>
        <taxon>Cyanobacteriota</taxon>
        <taxon>Cyanophyceae</taxon>
        <taxon>Nostocales</taxon>
        <taxon>Aphanizomenonaceae</taxon>
        <taxon>Cuspidothrix</taxon>
    </lineage>
</organism>
<keyword evidence="1" id="KW-0812">Transmembrane</keyword>
<dbReference type="SUPFAM" id="SSF75011">
    <property type="entry name" value="3-carboxy-cis,cis-mucoante lactonizing enzyme"/>
    <property type="match status" value="2"/>
</dbReference>